<comment type="caution">
    <text evidence="2">The sequence shown here is derived from an EMBL/GenBank/DDBJ whole genome shotgun (WGS) entry which is preliminary data.</text>
</comment>
<dbReference type="GeneID" id="64637602"/>
<evidence type="ECO:0000313" key="3">
    <source>
        <dbReference type="Proteomes" id="UP000807769"/>
    </source>
</evidence>
<keyword evidence="3" id="KW-1185">Reference proteome</keyword>
<sequence>MGGVSSRFKLFRTVGPLRSGVGIGTDRRTIHCSTTICEDVQKLAGTTLIRPLVIEGLDKEKTEDSPASKYDNKPATTSTEKFTPPPQLFM</sequence>
<organism evidence="2 3">
    <name type="scientific">Suillus subaureus</name>
    <dbReference type="NCBI Taxonomy" id="48587"/>
    <lineage>
        <taxon>Eukaryota</taxon>
        <taxon>Fungi</taxon>
        <taxon>Dikarya</taxon>
        <taxon>Basidiomycota</taxon>
        <taxon>Agaricomycotina</taxon>
        <taxon>Agaricomycetes</taxon>
        <taxon>Agaricomycetidae</taxon>
        <taxon>Boletales</taxon>
        <taxon>Suillineae</taxon>
        <taxon>Suillaceae</taxon>
        <taxon>Suillus</taxon>
    </lineage>
</organism>
<dbReference type="RefSeq" id="XP_041189545.1">
    <property type="nucleotide sequence ID" value="XM_041343586.1"/>
</dbReference>
<dbReference type="AlphaFoldDB" id="A0A9P7E506"/>
<evidence type="ECO:0000313" key="2">
    <source>
        <dbReference type="EMBL" id="KAG1810649.1"/>
    </source>
</evidence>
<feature type="region of interest" description="Disordered" evidence="1">
    <location>
        <begin position="56"/>
        <end position="90"/>
    </location>
</feature>
<dbReference type="EMBL" id="JABBWG010000032">
    <property type="protein sequence ID" value="KAG1810649.1"/>
    <property type="molecule type" value="Genomic_DNA"/>
</dbReference>
<name>A0A9P7E506_9AGAM</name>
<proteinExistence type="predicted"/>
<accession>A0A9P7E506</accession>
<feature type="compositionally biased region" description="Basic and acidic residues" evidence="1">
    <location>
        <begin position="56"/>
        <end position="72"/>
    </location>
</feature>
<dbReference type="Proteomes" id="UP000807769">
    <property type="component" value="Unassembled WGS sequence"/>
</dbReference>
<evidence type="ECO:0000256" key="1">
    <source>
        <dbReference type="SAM" id="MobiDB-lite"/>
    </source>
</evidence>
<reference evidence="2" key="1">
    <citation type="journal article" date="2020" name="New Phytol.">
        <title>Comparative genomics reveals dynamic genome evolution in host specialist ectomycorrhizal fungi.</title>
        <authorList>
            <person name="Lofgren L.A."/>
            <person name="Nguyen N.H."/>
            <person name="Vilgalys R."/>
            <person name="Ruytinx J."/>
            <person name="Liao H.L."/>
            <person name="Branco S."/>
            <person name="Kuo A."/>
            <person name="LaButti K."/>
            <person name="Lipzen A."/>
            <person name="Andreopoulos W."/>
            <person name="Pangilinan J."/>
            <person name="Riley R."/>
            <person name="Hundley H."/>
            <person name="Na H."/>
            <person name="Barry K."/>
            <person name="Grigoriev I.V."/>
            <person name="Stajich J.E."/>
            <person name="Kennedy P.G."/>
        </authorList>
    </citation>
    <scope>NUCLEOTIDE SEQUENCE</scope>
    <source>
        <strain evidence="2">MN1</strain>
    </source>
</reference>
<protein>
    <submittedName>
        <fullName evidence="2">Uncharacterized protein</fullName>
    </submittedName>
</protein>
<dbReference type="OrthoDB" id="2708528at2759"/>
<gene>
    <name evidence="2" type="ORF">BJ212DRAFT_587285</name>
</gene>